<evidence type="ECO:0000256" key="4">
    <source>
        <dbReference type="ARBA" id="ARBA00022603"/>
    </source>
</evidence>
<dbReference type="PROSITE" id="PS00374">
    <property type="entry name" value="MGMT"/>
    <property type="match status" value="1"/>
</dbReference>
<dbReference type="AlphaFoldDB" id="A0A166A527"/>
<comment type="catalytic activity">
    <reaction evidence="1">
        <text>a 4-O-methyl-thymidine in DNA + L-cysteinyl-[protein] = a thymidine in DNA + S-methyl-L-cysteinyl-[protein]</text>
        <dbReference type="Rhea" id="RHEA:53428"/>
        <dbReference type="Rhea" id="RHEA-COMP:10131"/>
        <dbReference type="Rhea" id="RHEA-COMP:10132"/>
        <dbReference type="Rhea" id="RHEA-COMP:13555"/>
        <dbReference type="Rhea" id="RHEA-COMP:13556"/>
        <dbReference type="ChEBI" id="CHEBI:29950"/>
        <dbReference type="ChEBI" id="CHEBI:82612"/>
        <dbReference type="ChEBI" id="CHEBI:137386"/>
        <dbReference type="ChEBI" id="CHEBI:137387"/>
        <dbReference type="EC" id="2.1.1.63"/>
    </reaction>
</comment>
<dbReference type="GO" id="GO:0003908">
    <property type="term" value="F:methylated-DNA-[protein]-cysteine S-methyltransferase activity"/>
    <property type="evidence" value="ECO:0007669"/>
    <property type="project" value="UniProtKB-EC"/>
</dbReference>
<dbReference type="InterPro" id="IPR036217">
    <property type="entry name" value="MethylDNA_cys_MeTrfase_DNAb"/>
</dbReference>
<dbReference type="Gene3D" id="1.10.10.10">
    <property type="entry name" value="Winged helix-like DNA-binding domain superfamily/Winged helix DNA-binding domain"/>
    <property type="match status" value="1"/>
</dbReference>
<keyword evidence="11" id="KW-1185">Reference proteome</keyword>
<dbReference type="InterPro" id="IPR036388">
    <property type="entry name" value="WH-like_DNA-bd_sf"/>
</dbReference>
<dbReference type="Proteomes" id="UP000077066">
    <property type="component" value="Unassembled WGS sequence"/>
</dbReference>
<dbReference type="Pfam" id="PF01035">
    <property type="entry name" value="DNA_binding_1"/>
    <property type="match status" value="1"/>
</dbReference>
<dbReference type="CDD" id="cd06445">
    <property type="entry name" value="ATase"/>
    <property type="match status" value="1"/>
</dbReference>
<dbReference type="EMBL" id="LWMT01000245">
    <property type="protein sequence ID" value="KZX11579.1"/>
    <property type="molecule type" value="Genomic_DNA"/>
</dbReference>
<evidence type="ECO:0000259" key="9">
    <source>
        <dbReference type="Pfam" id="PF01035"/>
    </source>
</evidence>
<dbReference type="PATRIC" id="fig|55758.3.peg.1578"/>
<reference evidence="10 11" key="1">
    <citation type="submission" date="2016-04" db="EMBL/GenBank/DDBJ databases">
        <title>Genome sequence of Methanobrevibacter filiformis DSM 11501.</title>
        <authorList>
            <person name="Poehlein A."/>
            <person name="Seedorf H."/>
            <person name="Daniel R."/>
        </authorList>
    </citation>
    <scope>NUCLEOTIDE SEQUENCE [LARGE SCALE GENOMIC DNA]</scope>
    <source>
        <strain evidence="10 11">DSM 11501</strain>
    </source>
</reference>
<dbReference type="STRING" id="55758.MBFIL_13920"/>
<evidence type="ECO:0000256" key="7">
    <source>
        <dbReference type="ARBA" id="ARBA00023204"/>
    </source>
</evidence>
<dbReference type="EC" id="2.1.1.63" evidence="3"/>
<dbReference type="SUPFAM" id="SSF46767">
    <property type="entry name" value="Methylated DNA-protein cysteine methyltransferase, C-terminal domain"/>
    <property type="match status" value="1"/>
</dbReference>
<gene>
    <name evidence="10" type="primary">ogt</name>
    <name evidence="10" type="ORF">MBFIL_13920</name>
</gene>
<dbReference type="InterPro" id="IPR014048">
    <property type="entry name" value="MethylDNA_cys_MeTrfase_DNA-bd"/>
</dbReference>
<evidence type="ECO:0000313" key="11">
    <source>
        <dbReference type="Proteomes" id="UP000077066"/>
    </source>
</evidence>
<dbReference type="NCBIfam" id="TIGR00589">
    <property type="entry name" value="ogt"/>
    <property type="match status" value="1"/>
</dbReference>
<feature type="domain" description="Methylated-DNA-[protein]-cysteine S-methyltransferase DNA binding" evidence="9">
    <location>
        <begin position="73"/>
        <end position="152"/>
    </location>
</feature>
<keyword evidence="7" id="KW-0234">DNA repair</keyword>
<comment type="caution">
    <text evidence="10">The sequence shown here is derived from an EMBL/GenBank/DDBJ whole genome shotgun (WGS) entry which is preliminary data.</text>
</comment>
<dbReference type="GO" id="GO:0032259">
    <property type="term" value="P:methylation"/>
    <property type="evidence" value="ECO:0007669"/>
    <property type="project" value="UniProtKB-KW"/>
</dbReference>
<evidence type="ECO:0000256" key="8">
    <source>
        <dbReference type="ARBA" id="ARBA00049348"/>
    </source>
</evidence>
<evidence type="ECO:0000256" key="6">
    <source>
        <dbReference type="ARBA" id="ARBA00022763"/>
    </source>
</evidence>
<protein>
    <recommendedName>
        <fullName evidence="3">methylated-DNA--[protein]-cysteine S-methyltransferase</fullName>
        <ecNumber evidence="3">2.1.1.63</ecNumber>
    </recommendedName>
</protein>
<dbReference type="PANTHER" id="PTHR10815:SF13">
    <property type="entry name" value="METHYLATED-DNA--PROTEIN-CYSTEINE METHYLTRANSFERASE"/>
    <property type="match status" value="1"/>
</dbReference>
<proteinExistence type="inferred from homology"/>
<evidence type="ECO:0000256" key="5">
    <source>
        <dbReference type="ARBA" id="ARBA00022679"/>
    </source>
</evidence>
<evidence type="ECO:0000313" key="10">
    <source>
        <dbReference type="EMBL" id="KZX11579.1"/>
    </source>
</evidence>
<dbReference type="InterPro" id="IPR001497">
    <property type="entry name" value="MethylDNA_cys_MeTrfase_AS"/>
</dbReference>
<dbReference type="GO" id="GO:0006281">
    <property type="term" value="P:DNA repair"/>
    <property type="evidence" value="ECO:0007669"/>
    <property type="project" value="UniProtKB-KW"/>
</dbReference>
<keyword evidence="4 10" id="KW-0489">Methyltransferase</keyword>
<accession>A0A166A527</accession>
<keyword evidence="5 10" id="KW-0808">Transferase</keyword>
<comment type="similarity">
    <text evidence="2">Belongs to the MGMT family.</text>
</comment>
<dbReference type="FunFam" id="1.10.10.10:FF:000214">
    <property type="entry name" value="Methylated-DNA--protein-cysteine methyltransferase"/>
    <property type="match status" value="1"/>
</dbReference>
<keyword evidence="6" id="KW-0227">DNA damage</keyword>
<name>A0A166A527_9EURY</name>
<sequence>MVFDNMNIKAFCKNNKIIRIFLNFKEEYIIDYNLNQEDIVSCPTIDKLLVDSFNGKYVDFTKYTDLDLLDVTEFEMKVYKETMKIPKGEVRTYKQIGDAIETKGYRAVGNALNKNPLAIIVPCHRVVGSNKKLTGFAGGIEMKKTMLSNEGIKVKGDKAYF</sequence>
<evidence type="ECO:0000256" key="1">
    <source>
        <dbReference type="ARBA" id="ARBA00001286"/>
    </source>
</evidence>
<evidence type="ECO:0000256" key="2">
    <source>
        <dbReference type="ARBA" id="ARBA00008711"/>
    </source>
</evidence>
<dbReference type="PANTHER" id="PTHR10815">
    <property type="entry name" value="METHYLATED-DNA--PROTEIN-CYSTEINE METHYLTRANSFERASE"/>
    <property type="match status" value="1"/>
</dbReference>
<organism evidence="10 11">
    <name type="scientific">Methanobrevibacter filiformis</name>
    <dbReference type="NCBI Taxonomy" id="55758"/>
    <lineage>
        <taxon>Archaea</taxon>
        <taxon>Methanobacteriati</taxon>
        <taxon>Methanobacteriota</taxon>
        <taxon>Methanomada group</taxon>
        <taxon>Methanobacteria</taxon>
        <taxon>Methanobacteriales</taxon>
        <taxon>Methanobacteriaceae</taxon>
        <taxon>Methanobrevibacter</taxon>
    </lineage>
</organism>
<comment type="catalytic activity">
    <reaction evidence="8">
        <text>a 6-O-methyl-2'-deoxyguanosine in DNA + L-cysteinyl-[protein] = S-methyl-L-cysteinyl-[protein] + a 2'-deoxyguanosine in DNA</text>
        <dbReference type="Rhea" id="RHEA:24000"/>
        <dbReference type="Rhea" id="RHEA-COMP:10131"/>
        <dbReference type="Rhea" id="RHEA-COMP:10132"/>
        <dbReference type="Rhea" id="RHEA-COMP:11367"/>
        <dbReference type="Rhea" id="RHEA-COMP:11368"/>
        <dbReference type="ChEBI" id="CHEBI:29950"/>
        <dbReference type="ChEBI" id="CHEBI:82612"/>
        <dbReference type="ChEBI" id="CHEBI:85445"/>
        <dbReference type="ChEBI" id="CHEBI:85448"/>
        <dbReference type="EC" id="2.1.1.63"/>
    </reaction>
</comment>
<evidence type="ECO:0000256" key="3">
    <source>
        <dbReference type="ARBA" id="ARBA00011918"/>
    </source>
</evidence>